<feature type="domain" description="Integrase catalytic" evidence="7">
    <location>
        <begin position="247"/>
        <end position="287"/>
    </location>
</feature>
<organism evidence="8 9">
    <name type="scientific">Acacia crassicarpa</name>
    <name type="common">northern wattle</name>
    <dbReference type="NCBI Taxonomy" id="499986"/>
    <lineage>
        <taxon>Eukaryota</taxon>
        <taxon>Viridiplantae</taxon>
        <taxon>Streptophyta</taxon>
        <taxon>Embryophyta</taxon>
        <taxon>Tracheophyta</taxon>
        <taxon>Spermatophyta</taxon>
        <taxon>Magnoliopsida</taxon>
        <taxon>eudicotyledons</taxon>
        <taxon>Gunneridae</taxon>
        <taxon>Pentapetalae</taxon>
        <taxon>rosids</taxon>
        <taxon>fabids</taxon>
        <taxon>Fabales</taxon>
        <taxon>Fabaceae</taxon>
        <taxon>Caesalpinioideae</taxon>
        <taxon>mimosoid clade</taxon>
        <taxon>Acacieae</taxon>
        <taxon>Acacia</taxon>
    </lineage>
</organism>
<dbReference type="SUPFAM" id="SSF56672">
    <property type="entry name" value="DNA/RNA polymerases"/>
    <property type="match status" value="1"/>
</dbReference>
<evidence type="ECO:0000256" key="4">
    <source>
        <dbReference type="ARBA" id="ARBA00022759"/>
    </source>
</evidence>
<dbReference type="CDD" id="cd09274">
    <property type="entry name" value="RNase_HI_RT_Ty3"/>
    <property type="match status" value="1"/>
</dbReference>
<dbReference type="Gene3D" id="3.30.420.10">
    <property type="entry name" value="Ribonuclease H-like superfamily/Ribonuclease H"/>
    <property type="match status" value="1"/>
</dbReference>
<dbReference type="GO" id="GO:0015074">
    <property type="term" value="P:DNA integration"/>
    <property type="evidence" value="ECO:0007669"/>
    <property type="project" value="InterPro"/>
</dbReference>
<comment type="caution">
    <text evidence="8">The sequence shown here is derived from an EMBL/GenBank/DDBJ whole genome shotgun (WGS) entry which is preliminary data.</text>
</comment>
<dbReference type="Pfam" id="PF17917">
    <property type="entry name" value="RT_RNaseH"/>
    <property type="match status" value="1"/>
</dbReference>
<keyword evidence="9" id="KW-1185">Reference proteome</keyword>
<protein>
    <recommendedName>
        <fullName evidence="7">Integrase catalytic domain-containing protein</fullName>
    </recommendedName>
</protein>
<keyword evidence="2" id="KW-0548">Nucleotidyltransferase</keyword>
<dbReference type="AlphaFoldDB" id="A0AAE1JFV4"/>
<dbReference type="GO" id="GO:0004519">
    <property type="term" value="F:endonuclease activity"/>
    <property type="evidence" value="ECO:0007669"/>
    <property type="project" value="UniProtKB-KW"/>
</dbReference>
<dbReference type="Gene3D" id="1.10.340.70">
    <property type="match status" value="1"/>
</dbReference>
<dbReference type="PANTHER" id="PTHR47266">
    <property type="entry name" value="ENDONUCLEASE-RELATED"/>
    <property type="match status" value="1"/>
</dbReference>
<dbReference type="InterPro" id="IPR052160">
    <property type="entry name" value="Gypsy_RT_Integrase-like"/>
</dbReference>
<dbReference type="InterPro" id="IPR036397">
    <property type="entry name" value="RNaseH_sf"/>
</dbReference>
<accession>A0AAE1JFV4</accession>
<name>A0AAE1JFV4_9FABA</name>
<sequence>MFHSIHYASRTLSSAQMNYTTTKKELLAVVFAFEKFRSYLVGAKVIVFTDHAAIKYLMTKKDAKLQLIRWVLLHQEFNVEVRDRKGIENQVADHLSRLENNTAEAPEVPIQEIFPDEQLYAISCVHTPWYVDIANFLVTRDIPAEFSYHQKKKFLYDSRKYFWDEPYLFKQCPNQMIRRCIPDDESEDILRHCHSSLYGGHYGGIRTAAKVLQLGFYWPTLFRDAHQFVSKYDNCQRTSNISRRHKMPLTPILEVEVFDVWGIDFMGPFPLSRGNQYILVAVDYVSK</sequence>
<reference evidence="8" key="1">
    <citation type="submission" date="2023-10" db="EMBL/GenBank/DDBJ databases">
        <title>Chromosome-level genome of the transformable northern wattle, Acacia crassicarpa.</title>
        <authorList>
            <person name="Massaro I."/>
            <person name="Sinha N.R."/>
            <person name="Poethig S."/>
            <person name="Leichty A.R."/>
        </authorList>
    </citation>
    <scope>NUCLEOTIDE SEQUENCE</scope>
    <source>
        <strain evidence="8">Acra3RX</strain>
        <tissue evidence="8">Leaf</tissue>
    </source>
</reference>
<dbReference type="PROSITE" id="PS50994">
    <property type="entry name" value="INTEGRASE"/>
    <property type="match status" value="1"/>
</dbReference>
<evidence type="ECO:0000313" key="8">
    <source>
        <dbReference type="EMBL" id="KAK4269610.1"/>
    </source>
</evidence>
<dbReference type="InterPro" id="IPR001584">
    <property type="entry name" value="Integrase_cat-core"/>
</dbReference>
<dbReference type="InterPro" id="IPR043502">
    <property type="entry name" value="DNA/RNA_pol_sf"/>
</dbReference>
<keyword evidence="1" id="KW-0808">Transferase</keyword>
<gene>
    <name evidence="8" type="ORF">QN277_022745</name>
</gene>
<evidence type="ECO:0000256" key="6">
    <source>
        <dbReference type="ARBA" id="ARBA00022918"/>
    </source>
</evidence>
<dbReference type="GO" id="GO:0016787">
    <property type="term" value="F:hydrolase activity"/>
    <property type="evidence" value="ECO:0007669"/>
    <property type="project" value="UniProtKB-KW"/>
</dbReference>
<dbReference type="GO" id="GO:0003964">
    <property type="term" value="F:RNA-directed DNA polymerase activity"/>
    <property type="evidence" value="ECO:0007669"/>
    <property type="project" value="UniProtKB-KW"/>
</dbReference>
<dbReference type="SUPFAM" id="SSF53098">
    <property type="entry name" value="Ribonuclease H-like"/>
    <property type="match status" value="1"/>
</dbReference>
<keyword evidence="6" id="KW-0695">RNA-directed DNA polymerase</keyword>
<evidence type="ECO:0000256" key="3">
    <source>
        <dbReference type="ARBA" id="ARBA00022722"/>
    </source>
</evidence>
<dbReference type="InterPro" id="IPR012337">
    <property type="entry name" value="RNaseH-like_sf"/>
</dbReference>
<dbReference type="InterPro" id="IPR041373">
    <property type="entry name" value="RT_RNaseH"/>
</dbReference>
<dbReference type="EMBL" id="JAWXYG010000006">
    <property type="protein sequence ID" value="KAK4269610.1"/>
    <property type="molecule type" value="Genomic_DNA"/>
</dbReference>
<evidence type="ECO:0000256" key="1">
    <source>
        <dbReference type="ARBA" id="ARBA00022679"/>
    </source>
</evidence>
<evidence type="ECO:0000313" key="9">
    <source>
        <dbReference type="Proteomes" id="UP001293593"/>
    </source>
</evidence>
<evidence type="ECO:0000256" key="2">
    <source>
        <dbReference type="ARBA" id="ARBA00022695"/>
    </source>
</evidence>
<dbReference type="InterPro" id="IPR041588">
    <property type="entry name" value="Integrase_H2C2"/>
</dbReference>
<keyword evidence="4" id="KW-0255">Endonuclease</keyword>
<proteinExistence type="predicted"/>
<keyword evidence="5" id="KW-0378">Hydrolase</keyword>
<evidence type="ECO:0000256" key="5">
    <source>
        <dbReference type="ARBA" id="ARBA00022801"/>
    </source>
</evidence>
<evidence type="ECO:0000259" key="7">
    <source>
        <dbReference type="PROSITE" id="PS50994"/>
    </source>
</evidence>
<dbReference type="GO" id="GO:0003676">
    <property type="term" value="F:nucleic acid binding"/>
    <property type="evidence" value="ECO:0007669"/>
    <property type="project" value="InterPro"/>
</dbReference>
<dbReference type="Proteomes" id="UP001293593">
    <property type="component" value="Unassembled WGS sequence"/>
</dbReference>
<keyword evidence="3" id="KW-0540">Nuclease</keyword>
<dbReference type="Pfam" id="PF17921">
    <property type="entry name" value="Integrase_H2C2"/>
    <property type="match status" value="1"/>
</dbReference>